<dbReference type="PANTHER" id="PTHR33164">
    <property type="entry name" value="TRANSCRIPTIONAL REGULATOR, MARR FAMILY"/>
    <property type="match status" value="1"/>
</dbReference>
<dbReference type="SMART" id="SM00347">
    <property type="entry name" value="HTH_MARR"/>
    <property type="match status" value="1"/>
</dbReference>
<dbReference type="Proteomes" id="UP000019443">
    <property type="component" value="Plasmid pLPU83d"/>
</dbReference>
<dbReference type="GO" id="GO:0006950">
    <property type="term" value="P:response to stress"/>
    <property type="evidence" value="ECO:0007669"/>
    <property type="project" value="TreeGrafter"/>
</dbReference>
<proteinExistence type="predicted"/>
<dbReference type="AlphaFoldDB" id="W6RP58"/>
<dbReference type="InterPro" id="IPR000835">
    <property type="entry name" value="HTH_MarR-typ"/>
</dbReference>
<reference evidence="2" key="1">
    <citation type="submission" date="2013-11" db="EMBL/GenBank/DDBJ databases">
        <title>Draft genome sequence of the broad-host-range Rhizobium sp. LPU83 strain, a member of the low-genetic diversity Oregon-like Rhizobium sp. group.</title>
        <authorList>
            <person name="Wibberg D."/>
            <person name="Puehler A."/>
            <person name="Schlueter A."/>
        </authorList>
    </citation>
    <scope>NUCLEOTIDE SEQUENCE [LARGE SCALE GENOMIC DNA]</scope>
    <source>
        <strain evidence="2">LPU83</strain>
        <plasmid evidence="2">pLPU83d</plasmid>
    </source>
</reference>
<dbReference type="PATRIC" id="fig|348824.6.peg.6881"/>
<dbReference type="GO" id="GO:0003700">
    <property type="term" value="F:DNA-binding transcription factor activity"/>
    <property type="evidence" value="ECO:0007669"/>
    <property type="project" value="InterPro"/>
</dbReference>
<dbReference type="SUPFAM" id="SSF46785">
    <property type="entry name" value="Winged helix' DNA-binding domain"/>
    <property type="match status" value="1"/>
</dbReference>
<organism evidence="2 3">
    <name type="scientific">Rhizobium favelukesii</name>
    <dbReference type="NCBI Taxonomy" id="348824"/>
    <lineage>
        <taxon>Bacteria</taxon>
        <taxon>Pseudomonadati</taxon>
        <taxon>Pseudomonadota</taxon>
        <taxon>Alphaproteobacteria</taxon>
        <taxon>Hyphomicrobiales</taxon>
        <taxon>Rhizobiaceae</taxon>
        <taxon>Rhizobium/Agrobacterium group</taxon>
        <taxon>Rhizobium</taxon>
    </lineage>
</organism>
<dbReference type="InterPro" id="IPR039422">
    <property type="entry name" value="MarR/SlyA-like"/>
</dbReference>
<dbReference type="KEGG" id="rhl:LPU83_pLPU83d_1174"/>
<evidence type="ECO:0000313" key="3">
    <source>
        <dbReference type="Proteomes" id="UP000019443"/>
    </source>
</evidence>
<sequence>MTKDSKVVPIEKRQDKMMRREIVVRALGAELSALITASRAVTTEAANSLQPGVSGSAFQILQWLHSFGPTKASGIADALSMDRSVVSRLAKELRKHELIESDPEKEDARSVVYRIAASARDRIADAIARKGSHFEMRVNQWPEADIVQLTRLLHRLNERIL</sequence>
<protein>
    <recommendedName>
        <fullName evidence="1">HTH marR-type domain-containing protein</fullName>
    </recommendedName>
</protein>
<evidence type="ECO:0000313" key="2">
    <source>
        <dbReference type="EMBL" id="CDM62544.1"/>
    </source>
</evidence>
<dbReference type="InterPro" id="IPR036390">
    <property type="entry name" value="WH_DNA-bd_sf"/>
</dbReference>
<accession>W6RP58</accession>
<dbReference type="Gene3D" id="1.10.10.10">
    <property type="entry name" value="Winged helix-like DNA-binding domain superfamily/Winged helix DNA-binding domain"/>
    <property type="match status" value="1"/>
</dbReference>
<evidence type="ECO:0000259" key="1">
    <source>
        <dbReference type="SMART" id="SM00347"/>
    </source>
</evidence>
<geneLocation type="plasmid" evidence="2 3">
    <name>pLPU83d</name>
</geneLocation>
<dbReference type="EMBL" id="HG916855">
    <property type="protein sequence ID" value="CDM62544.1"/>
    <property type="molecule type" value="Genomic_DNA"/>
</dbReference>
<keyword evidence="2" id="KW-0614">Plasmid</keyword>
<gene>
    <name evidence="2" type="ORF">LPU83_pLPU83d_1174</name>
</gene>
<dbReference type="Pfam" id="PF01047">
    <property type="entry name" value="MarR"/>
    <property type="match status" value="1"/>
</dbReference>
<dbReference type="InterPro" id="IPR036388">
    <property type="entry name" value="WH-like_DNA-bd_sf"/>
</dbReference>
<keyword evidence="3" id="KW-1185">Reference proteome</keyword>
<feature type="domain" description="HTH marR-type" evidence="1">
    <location>
        <begin position="46"/>
        <end position="146"/>
    </location>
</feature>
<dbReference type="PANTHER" id="PTHR33164:SF57">
    <property type="entry name" value="MARR-FAMILY TRANSCRIPTIONAL REGULATOR"/>
    <property type="match status" value="1"/>
</dbReference>
<dbReference type="RefSeq" id="WP_157997402.1">
    <property type="nucleotide sequence ID" value="NZ_HG916855.1"/>
</dbReference>
<dbReference type="HOGENOM" id="CLU_083287_15_0_5"/>
<name>W6RP58_9HYPH</name>